<sequence>MKELLTSGSSATLPWSVLQGNIPFNSEPPLARLMHHGFITPVPLHYVRNHGPVPKATWQDWTVEVCGLVKRPARFTMDRLVNEFPARELPVSLVCAGNRRKEQNMVKKTIGFNWGSAGVSTSVWRGVPLHLLLKKCGIYSRRKWGLQSYMQNGELLAPDHGFPVRMIIPGFIGGRMVKWLKRIIVTSAESDNHYHNMDNKVLPSHVDAELANAEAWWYKPEYIINELNINSVITTPSNEEILPINSWTTQRPYTLRGYAYSGGGKKVTRVEVTMDGGETWQVCDLNHQEKPNKYGKYWCWCFWSLEVEVLELLGAKEIAVRAWDETLNTQPEKLNWNVMGMMNNCWFRVKNKCLQTSQGKHDSADSAWIIVHGHVYDCTRFLKDHPGGTDSILINAGTDCTEEFEAIHSDKAKTMLEGYRIGELVNSTAYSSDSNTSSPNNSVHGPSNTAKIPLAPIKEIAPIRNCALVPREKIPCKLIKKEILSHDVRLFRFALPSEDQVLGLPVGKHIFLCATVNDKLCMRAYTPTSSVDVAGHFDLVIKVYFKGVHPKVPNGGQMTQYLDSLSLGSVIDVKGPLGHVEYAGRGKLLPFLKDPEDKTEMYVVYASRTEDDILLRDELDSWAKEHERLKVWHVIQKSTKEGWQYSTGIITESILREHVPEGSDDTLALACGPPPMIQFAVKPNLEKMNYDIKNSLIVF</sequence>
<evidence type="ECO:0000256" key="14">
    <source>
        <dbReference type="ARBA" id="ARBA00023027"/>
    </source>
</evidence>
<dbReference type="FunFam" id="2.40.30.10:FF:000021">
    <property type="entry name" value="NADH-cytochrome b5 reductase"/>
    <property type="match status" value="1"/>
</dbReference>
<evidence type="ECO:0000313" key="20">
    <source>
        <dbReference type="Proteomes" id="UP001162972"/>
    </source>
</evidence>
<dbReference type="Gene3D" id="3.90.420.10">
    <property type="entry name" value="Oxidoreductase, molybdopterin-binding domain"/>
    <property type="match status" value="2"/>
</dbReference>
<keyword evidence="8" id="KW-0349">Heme</keyword>
<evidence type="ECO:0000256" key="13">
    <source>
        <dbReference type="ARBA" id="ARBA00023004"/>
    </source>
</evidence>
<keyword evidence="9" id="KW-0285">Flavoprotein</keyword>
<feature type="domain" description="Cytochrome b5 heme-binding" evidence="17">
    <location>
        <begin position="360"/>
        <end position="425"/>
    </location>
</feature>
<dbReference type="InterPro" id="IPR014756">
    <property type="entry name" value="Ig_E-set"/>
</dbReference>
<comment type="cofactor">
    <cofactor evidence="1">
        <name>Mo-molybdopterin</name>
        <dbReference type="ChEBI" id="CHEBI:71302"/>
    </cofactor>
</comment>
<dbReference type="EMBL" id="JAPFFJ010000013">
    <property type="protein sequence ID" value="KAJ6412723.1"/>
    <property type="molecule type" value="Genomic_DNA"/>
</dbReference>
<dbReference type="InterPro" id="IPR036374">
    <property type="entry name" value="OxRdtase_Mopterin-bd_sf"/>
</dbReference>
<evidence type="ECO:0000259" key="17">
    <source>
        <dbReference type="PROSITE" id="PS50255"/>
    </source>
</evidence>
<keyword evidence="14" id="KW-0520">NAD</keyword>
<evidence type="ECO:0000259" key="18">
    <source>
        <dbReference type="PROSITE" id="PS51384"/>
    </source>
</evidence>
<keyword evidence="16" id="KW-1015">Disulfide bond</keyword>
<dbReference type="Pfam" id="PF00175">
    <property type="entry name" value="NAD_binding_1"/>
    <property type="match status" value="1"/>
</dbReference>
<dbReference type="GO" id="GO:0020037">
    <property type="term" value="F:heme binding"/>
    <property type="evidence" value="ECO:0007669"/>
    <property type="project" value="InterPro"/>
</dbReference>
<protein>
    <recommendedName>
        <fullName evidence="21">Nitrate reductase</fullName>
    </recommendedName>
</protein>
<keyword evidence="11" id="KW-0274">FAD</keyword>
<dbReference type="SUPFAM" id="SSF52343">
    <property type="entry name" value="Ferredoxin reductase-like, C-terminal NADP-linked domain"/>
    <property type="match status" value="1"/>
</dbReference>
<dbReference type="InterPro" id="IPR017938">
    <property type="entry name" value="Riboflavin_synthase-like_b-brl"/>
</dbReference>
<evidence type="ECO:0000256" key="12">
    <source>
        <dbReference type="ARBA" id="ARBA00023002"/>
    </source>
</evidence>
<dbReference type="SUPFAM" id="SSF55856">
    <property type="entry name" value="Cytochrome b5-like heme/steroid binding domain"/>
    <property type="match status" value="1"/>
</dbReference>
<dbReference type="InterPro" id="IPR017927">
    <property type="entry name" value="FAD-bd_FR_type"/>
</dbReference>
<evidence type="ECO:0000256" key="8">
    <source>
        <dbReference type="ARBA" id="ARBA00022617"/>
    </source>
</evidence>
<comment type="subunit">
    <text evidence="6">Homodimer.</text>
</comment>
<evidence type="ECO:0000256" key="5">
    <source>
        <dbReference type="ARBA" id="ARBA00006253"/>
    </source>
</evidence>
<dbReference type="PRINTS" id="PR00371">
    <property type="entry name" value="FPNCR"/>
</dbReference>
<dbReference type="InterPro" id="IPR001709">
    <property type="entry name" value="Flavoprot_Pyr_Nucl_cyt_Rdtase"/>
</dbReference>
<dbReference type="SUPFAM" id="SSF56524">
    <property type="entry name" value="Oxidoreductase molybdopterin-binding domain"/>
    <property type="match status" value="1"/>
</dbReference>
<comment type="cofactor">
    <cofactor evidence="2">
        <name>heme</name>
        <dbReference type="ChEBI" id="CHEBI:30413"/>
    </cofactor>
</comment>
<comment type="caution">
    <text evidence="19">The sequence shown here is derived from an EMBL/GenBank/DDBJ whole genome shotgun (WGS) entry which is preliminary data.</text>
</comment>
<comment type="cofactor">
    <cofactor evidence="3">
        <name>FAD</name>
        <dbReference type="ChEBI" id="CHEBI:57692"/>
    </cofactor>
</comment>
<dbReference type="InterPro" id="IPR005066">
    <property type="entry name" value="MoCF_OxRdtse_dimer"/>
</dbReference>
<dbReference type="InterPro" id="IPR008335">
    <property type="entry name" value="Mopterin_OxRdtase_euk"/>
</dbReference>
<comment type="function">
    <text evidence="4">Nitrate reductase is a key enzyme involved in the first step of nitrate assimilation in plants, fungi and bacteria.</text>
</comment>
<dbReference type="InterPro" id="IPR039261">
    <property type="entry name" value="FNR_nucleotide-bd"/>
</dbReference>
<dbReference type="InterPro" id="IPR001199">
    <property type="entry name" value="Cyt_B5-like_heme/steroid-bd"/>
</dbReference>
<dbReference type="Pfam" id="PF00173">
    <property type="entry name" value="Cyt-b5"/>
    <property type="match status" value="1"/>
</dbReference>
<dbReference type="GO" id="GO:0006790">
    <property type="term" value="P:sulfur compound metabolic process"/>
    <property type="evidence" value="ECO:0007669"/>
    <property type="project" value="TreeGrafter"/>
</dbReference>
<keyword evidence="13" id="KW-0408">Iron</keyword>
<dbReference type="PROSITE" id="PS00191">
    <property type="entry name" value="CYTOCHROME_B5_1"/>
    <property type="match status" value="1"/>
</dbReference>
<dbReference type="PROSITE" id="PS51384">
    <property type="entry name" value="FAD_FR"/>
    <property type="match status" value="1"/>
</dbReference>
<dbReference type="GO" id="GO:0042128">
    <property type="term" value="P:nitrate assimilation"/>
    <property type="evidence" value="ECO:0007669"/>
    <property type="project" value="UniProtKB-KW"/>
</dbReference>
<evidence type="ECO:0008006" key="21">
    <source>
        <dbReference type="Google" id="ProtNLM"/>
    </source>
</evidence>
<dbReference type="InterPro" id="IPR018506">
    <property type="entry name" value="Cyt_B5_heme-BS"/>
</dbReference>
<dbReference type="Proteomes" id="UP001162972">
    <property type="component" value="Chromosome 5"/>
</dbReference>
<dbReference type="PROSITE" id="PS00559">
    <property type="entry name" value="MOLYBDOPTERIN_EUK"/>
    <property type="match status" value="1"/>
</dbReference>
<evidence type="ECO:0000256" key="4">
    <source>
        <dbReference type="ARBA" id="ARBA00003838"/>
    </source>
</evidence>
<evidence type="ECO:0000256" key="9">
    <source>
        <dbReference type="ARBA" id="ARBA00022630"/>
    </source>
</evidence>
<dbReference type="Pfam" id="PF00970">
    <property type="entry name" value="FAD_binding_6"/>
    <property type="match status" value="1"/>
</dbReference>
<keyword evidence="7" id="KW-0500">Molybdenum</keyword>
<dbReference type="FunFam" id="3.10.120.10:FF:000007">
    <property type="entry name" value="Sulfite oxidase, mitochondrial"/>
    <property type="match status" value="1"/>
</dbReference>
<dbReference type="Gene3D" id="2.60.40.650">
    <property type="match status" value="1"/>
</dbReference>
<dbReference type="PROSITE" id="PS50255">
    <property type="entry name" value="CYTOCHROME_B5_2"/>
    <property type="match status" value="1"/>
</dbReference>
<evidence type="ECO:0000313" key="19">
    <source>
        <dbReference type="EMBL" id="KAJ6412723.1"/>
    </source>
</evidence>
<dbReference type="FunFam" id="2.60.40.650:FF:000001">
    <property type="entry name" value="Nitrate reductase"/>
    <property type="match status" value="1"/>
</dbReference>
<dbReference type="PRINTS" id="PR00363">
    <property type="entry name" value="CYTOCHROMEB5"/>
</dbReference>
<keyword evidence="15" id="KW-0534">Nitrate assimilation</keyword>
<dbReference type="CDD" id="cd06183">
    <property type="entry name" value="cyt_b5_reduct_like"/>
    <property type="match status" value="1"/>
</dbReference>
<dbReference type="InterPro" id="IPR022407">
    <property type="entry name" value="OxRdtase_Mopterin_BS"/>
</dbReference>
<dbReference type="Gene3D" id="3.40.50.80">
    <property type="entry name" value="Nucleotide-binding domain of ferredoxin-NADP reductase (FNR) module"/>
    <property type="match status" value="1"/>
</dbReference>
<reference evidence="19 20" key="1">
    <citation type="journal article" date="2023" name="Int. J. Mol. Sci.">
        <title>De Novo Assembly and Annotation of 11 Diverse Shrub Willow (Salix) Genomes Reveals Novel Gene Organization in Sex-Linked Regions.</title>
        <authorList>
            <person name="Hyden B."/>
            <person name="Feng K."/>
            <person name="Yates T.B."/>
            <person name="Jawdy S."/>
            <person name="Cereghino C."/>
            <person name="Smart L.B."/>
            <person name="Muchero W."/>
        </authorList>
    </citation>
    <scope>NUCLEOTIDE SEQUENCE [LARGE SCALE GENOMIC DNA]</scope>
    <source>
        <tissue evidence="19">Shoot tip</tissue>
    </source>
</reference>
<dbReference type="Gene3D" id="3.10.120.10">
    <property type="entry name" value="Cytochrome b5-like heme/steroid binding domain"/>
    <property type="match status" value="1"/>
</dbReference>
<evidence type="ECO:0000256" key="1">
    <source>
        <dbReference type="ARBA" id="ARBA00001924"/>
    </source>
</evidence>
<evidence type="ECO:0000256" key="16">
    <source>
        <dbReference type="ARBA" id="ARBA00023157"/>
    </source>
</evidence>
<gene>
    <name evidence="19" type="ORF">OIU84_005714</name>
</gene>
<dbReference type="GO" id="GO:0030151">
    <property type="term" value="F:molybdenum ion binding"/>
    <property type="evidence" value="ECO:0007669"/>
    <property type="project" value="InterPro"/>
</dbReference>
<dbReference type="SMART" id="SM01117">
    <property type="entry name" value="Cyt-b5"/>
    <property type="match status" value="1"/>
</dbReference>
<dbReference type="GO" id="GO:0043546">
    <property type="term" value="F:molybdopterin cofactor binding"/>
    <property type="evidence" value="ECO:0007669"/>
    <property type="project" value="InterPro"/>
</dbReference>
<dbReference type="Gene3D" id="2.40.30.10">
    <property type="entry name" value="Translation factors"/>
    <property type="match status" value="1"/>
</dbReference>
<dbReference type="GO" id="GO:0008482">
    <property type="term" value="F:sulfite oxidase activity"/>
    <property type="evidence" value="ECO:0007669"/>
    <property type="project" value="TreeGrafter"/>
</dbReference>
<dbReference type="Pfam" id="PF03404">
    <property type="entry name" value="Mo-co_dimer"/>
    <property type="match status" value="1"/>
</dbReference>
<dbReference type="InterPro" id="IPR000572">
    <property type="entry name" value="OxRdtase_Mopterin-bd_dom"/>
</dbReference>
<dbReference type="PANTHER" id="PTHR19372:SF7">
    <property type="entry name" value="SULFITE OXIDASE, MITOCHONDRIAL"/>
    <property type="match status" value="1"/>
</dbReference>
<keyword evidence="10" id="KW-0479">Metal-binding</keyword>
<keyword evidence="20" id="KW-1185">Reference proteome</keyword>
<evidence type="ECO:0000256" key="6">
    <source>
        <dbReference type="ARBA" id="ARBA00011738"/>
    </source>
</evidence>
<proteinExistence type="inferred from homology"/>
<dbReference type="InterPro" id="IPR036400">
    <property type="entry name" value="Cyt_B5-like_heme/steroid_sf"/>
</dbReference>
<dbReference type="InterPro" id="IPR008333">
    <property type="entry name" value="Cbr1-like_FAD-bd_dom"/>
</dbReference>
<dbReference type="Pfam" id="PF00174">
    <property type="entry name" value="Oxidored_molyb"/>
    <property type="match status" value="2"/>
</dbReference>
<evidence type="ECO:0000256" key="11">
    <source>
        <dbReference type="ARBA" id="ARBA00022827"/>
    </source>
</evidence>
<evidence type="ECO:0000256" key="3">
    <source>
        <dbReference type="ARBA" id="ARBA00001974"/>
    </source>
</evidence>
<evidence type="ECO:0000256" key="15">
    <source>
        <dbReference type="ARBA" id="ARBA00023063"/>
    </source>
</evidence>
<dbReference type="SUPFAM" id="SSF81296">
    <property type="entry name" value="E set domains"/>
    <property type="match status" value="1"/>
</dbReference>
<dbReference type="InterPro" id="IPR001433">
    <property type="entry name" value="OxRdtase_FAD/NAD-bd"/>
</dbReference>
<evidence type="ECO:0000256" key="7">
    <source>
        <dbReference type="ARBA" id="ARBA00022505"/>
    </source>
</evidence>
<feature type="domain" description="FAD-binding FR-type" evidence="18">
    <location>
        <begin position="471"/>
        <end position="583"/>
    </location>
</feature>
<evidence type="ECO:0000256" key="10">
    <source>
        <dbReference type="ARBA" id="ARBA00022723"/>
    </source>
</evidence>
<evidence type="ECO:0000256" key="2">
    <source>
        <dbReference type="ARBA" id="ARBA00001971"/>
    </source>
</evidence>
<keyword evidence="12" id="KW-0560">Oxidoreductase</keyword>
<dbReference type="GO" id="GO:0008940">
    <property type="term" value="F:nitrate reductase activity"/>
    <property type="evidence" value="ECO:0007669"/>
    <property type="project" value="UniProtKB-ARBA"/>
</dbReference>
<accession>A0AAD6P1J9</accession>
<name>A0AAD6P1J9_9ROSI</name>
<dbReference type="PANTHER" id="PTHR19372">
    <property type="entry name" value="SULFITE REDUCTASE"/>
    <property type="match status" value="1"/>
</dbReference>
<dbReference type="SUPFAM" id="SSF63380">
    <property type="entry name" value="Riboflavin synthase domain-like"/>
    <property type="match status" value="1"/>
</dbReference>
<comment type="similarity">
    <text evidence="5">Belongs to the nitrate reductase family.</text>
</comment>
<organism evidence="19 20">
    <name type="scientific">Salix udensis</name>
    <dbReference type="NCBI Taxonomy" id="889485"/>
    <lineage>
        <taxon>Eukaryota</taxon>
        <taxon>Viridiplantae</taxon>
        <taxon>Streptophyta</taxon>
        <taxon>Embryophyta</taxon>
        <taxon>Tracheophyta</taxon>
        <taxon>Spermatophyta</taxon>
        <taxon>Magnoliopsida</taxon>
        <taxon>eudicotyledons</taxon>
        <taxon>Gunneridae</taxon>
        <taxon>Pentapetalae</taxon>
        <taxon>rosids</taxon>
        <taxon>fabids</taxon>
        <taxon>Malpighiales</taxon>
        <taxon>Salicaceae</taxon>
        <taxon>Saliceae</taxon>
        <taxon>Salix</taxon>
    </lineage>
</organism>
<dbReference type="PRINTS" id="PR00406">
    <property type="entry name" value="CYTB5RDTASE"/>
</dbReference>
<dbReference type="AlphaFoldDB" id="A0AAD6P1J9"/>
<dbReference type="PRINTS" id="PR00407">
    <property type="entry name" value="EUMOPTERIN"/>
</dbReference>